<accession>A0A9E7NAU2</accession>
<dbReference type="EMBL" id="CP100355">
    <property type="protein sequence ID" value="UTF54021.1"/>
    <property type="molecule type" value="Genomic_DNA"/>
</dbReference>
<evidence type="ECO:0000256" key="1">
    <source>
        <dbReference type="SAM" id="MobiDB-lite"/>
    </source>
</evidence>
<dbReference type="PANTHER" id="PTHR41913:SF1">
    <property type="entry name" value="DUF1684 DOMAIN-CONTAINING PROTEIN"/>
    <property type="match status" value="1"/>
</dbReference>
<dbReference type="Pfam" id="PF07920">
    <property type="entry name" value="DUF1684"/>
    <property type="match status" value="1"/>
</dbReference>
<dbReference type="Gene3D" id="6.10.250.1680">
    <property type="match status" value="1"/>
</dbReference>
<dbReference type="PANTHER" id="PTHR41913">
    <property type="entry name" value="DUF1684 DOMAIN-CONTAINING PROTEIN"/>
    <property type="match status" value="1"/>
</dbReference>
<dbReference type="RefSeq" id="WP_254158532.1">
    <property type="nucleotide sequence ID" value="NZ_CP100355.1"/>
</dbReference>
<feature type="compositionally biased region" description="Basic and acidic residues" evidence="1">
    <location>
        <begin position="19"/>
        <end position="41"/>
    </location>
</feature>
<protein>
    <submittedName>
        <fullName evidence="2">DUF1684 domain-containing protein</fullName>
    </submittedName>
</protein>
<dbReference type="KEGG" id="sawl:NGM29_01670"/>
<dbReference type="InterPro" id="IPR012467">
    <property type="entry name" value="DUF1684"/>
</dbReference>
<sequence length="207" mass="23193">MTTDDPDPGSASGRGATTDVDREEYRRALEEKRAEKDRFFGDHPQSPVPPEDREDFDGLAYFDPDLEYRVTATVDFEDDPEADPVAMETTAGREVRYLRVAILAFDLERADPDLAGGRYELTAYSQDGSTDELFVPFRDKTTGQQSYRGGRYMELAVDGDLEDGQALVVDFNLAYSPFCAFSETFDCPLPPEKNWLEVAIPAGEKAY</sequence>
<dbReference type="GeneID" id="73288714"/>
<gene>
    <name evidence="2" type="ORF">NGM29_01670</name>
</gene>
<keyword evidence="3" id="KW-1185">Reference proteome</keyword>
<dbReference type="AlphaFoldDB" id="A0A9E7NAU2"/>
<proteinExistence type="predicted"/>
<feature type="region of interest" description="Disordered" evidence="1">
    <location>
        <begin position="1"/>
        <end position="55"/>
    </location>
</feature>
<reference evidence="2" key="1">
    <citation type="submission" date="2022-06" db="EMBL/GenBank/DDBJ databases">
        <title>Diverse halophilic archaea isolated from saline environments.</title>
        <authorList>
            <person name="Cui H.-L."/>
        </authorList>
    </citation>
    <scope>NUCLEOTIDE SEQUENCE</scope>
    <source>
        <strain evidence="2">WLHS1</strain>
    </source>
</reference>
<name>A0A9E7NAU2_9EURY</name>
<evidence type="ECO:0000313" key="2">
    <source>
        <dbReference type="EMBL" id="UTF54021.1"/>
    </source>
</evidence>
<evidence type="ECO:0000313" key="3">
    <source>
        <dbReference type="Proteomes" id="UP001056855"/>
    </source>
</evidence>
<organism evidence="2 3">
    <name type="scientific">Natronosalvus rutilus</name>
    <dbReference type="NCBI Taxonomy" id="2953753"/>
    <lineage>
        <taxon>Archaea</taxon>
        <taxon>Methanobacteriati</taxon>
        <taxon>Methanobacteriota</taxon>
        <taxon>Stenosarchaea group</taxon>
        <taxon>Halobacteria</taxon>
        <taxon>Halobacteriales</taxon>
        <taxon>Natrialbaceae</taxon>
        <taxon>Natronosalvus</taxon>
    </lineage>
</organism>
<dbReference type="Proteomes" id="UP001056855">
    <property type="component" value="Chromosome"/>
</dbReference>